<protein>
    <submittedName>
        <fullName evidence="8">Chromate transporter</fullName>
    </submittedName>
</protein>
<comment type="subcellular location">
    <subcellularLocation>
        <location evidence="1">Cell membrane</location>
        <topology evidence="1">Multi-pass membrane protein</topology>
    </subcellularLocation>
</comment>
<evidence type="ECO:0000256" key="4">
    <source>
        <dbReference type="ARBA" id="ARBA00022692"/>
    </source>
</evidence>
<feature type="transmembrane region" description="Helical" evidence="7">
    <location>
        <begin position="91"/>
        <end position="113"/>
    </location>
</feature>
<dbReference type="GO" id="GO:0015109">
    <property type="term" value="F:chromate transmembrane transporter activity"/>
    <property type="evidence" value="ECO:0007669"/>
    <property type="project" value="InterPro"/>
</dbReference>
<evidence type="ECO:0000313" key="9">
    <source>
        <dbReference type="Proteomes" id="UP000050465"/>
    </source>
</evidence>
<dbReference type="InterPro" id="IPR052518">
    <property type="entry name" value="CHR_Transporter"/>
</dbReference>
<keyword evidence="3" id="KW-1003">Cell membrane</keyword>
<evidence type="ECO:0000256" key="3">
    <source>
        <dbReference type="ARBA" id="ARBA00022475"/>
    </source>
</evidence>
<feature type="transmembrane region" description="Helical" evidence="7">
    <location>
        <begin position="155"/>
        <end position="185"/>
    </location>
</feature>
<keyword evidence="6 7" id="KW-0472">Membrane</keyword>
<dbReference type="Proteomes" id="UP000050465">
    <property type="component" value="Unassembled WGS sequence"/>
</dbReference>
<feature type="transmembrane region" description="Helical" evidence="7">
    <location>
        <begin position="20"/>
        <end position="42"/>
    </location>
</feature>
<feature type="transmembrane region" description="Helical" evidence="7">
    <location>
        <begin position="119"/>
        <end position="143"/>
    </location>
</feature>
<evidence type="ECO:0000256" key="5">
    <source>
        <dbReference type="ARBA" id="ARBA00022989"/>
    </source>
</evidence>
<feature type="transmembrane region" description="Helical" evidence="7">
    <location>
        <begin position="62"/>
        <end position="79"/>
    </location>
</feature>
<evidence type="ECO:0000256" key="6">
    <source>
        <dbReference type="ARBA" id="ARBA00023136"/>
    </source>
</evidence>
<dbReference type="STRING" id="1666911.HLUCCA11_22640"/>
<dbReference type="GO" id="GO:0005886">
    <property type="term" value="C:plasma membrane"/>
    <property type="evidence" value="ECO:0007669"/>
    <property type="project" value="UniProtKB-SubCell"/>
</dbReference>
<dbReference type="EMBL" id="LJZR01000075">
    <property type="protein sequence ID" value="KPQ31964.1"/>
    <property type="molecule type" value="Genomic_DNA"/>
</dbReference>
<evidence type="ECO:0000256" key="2">
    <source>
        <dbReference type="ARBA" id="ARBA00005262"/>
    </source>
</evidence>
<sequence>MNDQPNNGGQDGRVVPYLALFWTFFRIGLLTLGGGLAMATVMRHELVLQRGWINDDDFMSEMSLATLVPGAIAVNVAYLQGRRLRGKVGAATAVFGTVLPAFSMILLVAWVALPYLSNLWVAAFLRGCAIAVSGQLAFASFIFGRRYLLNWQSAVVCAVGLVIVAGLQWHPVAAVLATGGLGYLLCKPDRPTDPLQGPD</sequence>
<organism evidence="8 9">
    <name type="scientific">Phormidesmis priestleyi Ana</name>
    <dbReference type="NCBI Taxonomy" id="1666911"/>
    <lineage>
        <taxon>Bacteria</taxon>
        <taxon>Bacillati</taxon>
        <taxon>Cyanobacteriota</taxon>
        <taxon>Cyanophyceae</taxon>
        <taxon>Leptolyngbyales</taxon>
        <taxon>Leptolyngbyaceae</taxon>
        <taxon>Phormidesmis</taxon>
    </lineage>
</organism>
<name>A0A0P8BT83_9CYAN</name>
<reference evidence="8 9" key="1">
    <citation type="submission" date="2015-09" db="EMBL/GenBank/DDBJ databases">
        <title>Identification and resolution of microdiversity through metagenomic sequencing of parallel consortia.</title>
        <authorList>
            <person name="Nelson W.C."/>
            <person name="Romine M.F."/>
            <person name="Lindemann S.R."/>
        </authorList>
    </citation>
    <scope>NUCLEOTIDE SEQUENCE [LARGE SCALE GENOMIC DNA]</scope>
    <source>
        <strain evidence="8">Ana</strain>
    </source>
</reference>
<dbReference type="PANTHER" id="PTHR43663:SF1">
    <property type="entry name" value="CHROMATE TRANSPORTER"/>
    <property type="match status" value="1"/>
</dbReference>
<dbReference type="AlphaFoldDB" id="A0A0P8BT83"/>
<dbReference type="Pfam" id="PF02417">
    <property type="entry name" value="Chromate_transp"/>
    <property type="match status" value="1"/>
</dbReference>
<proteinExistence type="inferred from homology"/>
<comment type="similarity">
    <text evidence="2">Belongs to the chromate ion transporter (CHR) (TC 2.A.51) family.</text>
</comment>
<gene>
    <name evidence="8" type="primary">chrA-3</name>
    <name evidence="8" type="ORF">HLUCCA11_22640</name>
</gene>
<keyword evidence="4 7" id="KW-0812">Transmembrane</keyword>
<comment type="caution">
    <text evidence="8">The sequence shown here is derived from an EMBL/GenBank/DDBJ whole genome shotgun (WGS) entry which is preliminary data.</text>
</comment>
<evidence type="ECO:0000313" key="8">
    <source>
        <dbReference type="EMBL" id="KPQ31964.1"/>
    </source>
</evidence>
<dbReference type="InterPro" id="IPR003370">
    <property type="entry name" value="Chromate_transpt"/>
</dbReference>
<evidence type="ECO:0000256" key="1">
    <source>
        <dbReference type="ARBA" id="ARBA00004651"/>
    </source>
</evidence>
<keyword evidence="5 7" id="KW-1133">Transmembrane helix</keyword>
<accession>A0A0P8BT83</accession>
<evidence type="ECO:0000256" key="7">
    <source>
        <dbReference type="SAM" id="Phobius"/>
    </source>
</evidence>
<dbReference type="PANTHER" id="PTHR43663">
    <property type="entry name" value="CHROMATE TRANSPORT PROTEIN-RELATED"/>
    <property type="match status" value="1"/>
</dbReference>